<keyword evidence="6" id="KW-1185">Reference proteome</keyword>
<keyword evidence="1" id="KW-0732">Signal</keyword>
<dbReference type="InterPro" id="IPR026444">
    <property type="entry name" value="Secre_tail"/>
</dbReference>
<evidence type="ECO:0000259" key="4">
    <source>
        <dbReference type="Pfam" id="PF18962"/>
    </source>
</evidence>
<feature type="domain" description="Secretion system C-terminal sorting" evidence="4">
    <location>
        <begin position="1003"/>
        <end position="1066"/>
    </location>
</feature>
<dbReference type="STRING" id="1038014.SAMN04487910_3310"/>
<evidence type="ECO:0000259" key="3">
    <source>
        <dbReference type="Pfam" id="PF14200"/>
    </source>
</evidence>
<dbReference type="Pfam" id="PF18962">
    <property type="entry name" value="Por_Secre_tail"/>
    <property type="match status" value="1"/>
</dbReference>
<dbReference type="AlphaFoldDB" id="A0A1H7T6S3"/>
<accession>A0A1H7T6S3</accession>
<dbReference type="OrthoDB" id="974771at2"/>
<dbReference type="Gene3D" id="2.80.10.50">
    <property type="match status" value="1"/>
</dbReference>
<dbReference type="CDD" id="cd00161">
    <property type="entry name" value="beta-trefoil_Ricin-like"/>
    <property type="match status" value="1"/>
</dbReference>
<dbReference type="Pfam" id="PF14200">
    <property type="entry name" value="RicinB_lectin_2"/>
    <property type="match status" value="1"/>
</dbReference>
<evidence type="ECO:0000256" key="1">
    <source>
        <dbReference type="ARBA" id="ARBA00022729"/>
    </source>
</evidence>
<gene>
    <name evidence="5" type="ORF">SAMN04487910_3310</name>
</gene>
<evidence type="ECO:0000313" key="5">
    <source>
        <dbReference type="EMBL" id="SEL80561.1"/>
    </source>
</evidence>
<dbReference type="SUPFAM" id="SSF51126">
    <property type="entry name" value="Pectin lyase-like"/>
    <property type="match status" value="1"/>
</dbReference>
<dbReference type="InterPro" id="IPR035992">
    <property type="entry name" value="Ricin_B-like_lectins"/>
</dbReference>
<dbReference type="Proteomes" id="UP000198521">
    <property type="component" value="Unassembled WGS sequence"/>
</dbReference>
<dbReference type="InterPro" id="IPR006626">
    <property type="entry name" value="PbH1"/>
</dbReference>
<dbReference type="NCBIfam" id="TIGR04183">
    <property type="entry name" value="Por_Secre_tail"/>
    <property type="match status" value="1"/>
</dbReference>
<dbReference type="PANTHER" id="PTHR36453:SF1">
    <property type="entry name" value="RIGHT HANDED BETA HELIX DOMAIN-CONTAINING PROTEIN"/>
    <property type="match status" value="1"/>
</dbReference>
<dbReference type="PROSITE" id="PS50231">
    <property type="entry name" value="RICIN_B_LECTIN"/>
    <property type="match status" value="1"/>
</dbReference>
<dbReference type="Pfam" id="PF13229">
    <property type="entry name" value="Beta_helix"/>
    <property type="match status" value="1"/>
</dbReference>
<evidence type="ECO:0000259" key="2">
    <source>
        <dbReference type="Pfam" id="PF13229"/>
    </source>
</evidence>
<reference evidence="5 6" key="1">
    <citation type="submission" date="2016-10" db="EMBL/GenBank/DDBJ databases">
        <authorList>
            <person name="de Groot N.N."/>
        </authorList>
    </citation>
    <scope>NUCLEOTIDE SEQUENCE [LARGE SCALE GENOMIC DNA]</scope>
    <source>
        <strain evidence="5 6">DSM 25232</strain>
    </source>
</reference>
<sequence length="1070" mass="119266">MIKPNQYLTMKNNQTFKTFFRKHIWILLFVFVSSLHAKNIYVAPSGNDNNNGSINNPFKTFAKAVSVMSPGDICIIKGGVYTEPLLINKNGTNNNYLTFKAADGENVKIKATKFINGWQLHSGNIYKASVNMTLEERFRNVYHNQQYMDLARWPNNVDNNRFTVDCKFIDNGGSNYFSVSGIPNFDWTGGLVYYIGGHSGTSWTRRITRSAGNRIEHAGVNINKWPFNPHNPTIVRNGHRGQLYLFNKFEALDYAREWYYDTATKMLYFQPANGKKPTNNTVEYATRKFIAEVKGDYIKIEGIEFFGGSVKINGRSNIFENNKVIHGSEGFDNINSTSAGVGESSIEVLGPNTIIRNCTINHSSANGISVQSWANAHNSIIEKNTISNIDYLGIHATPIRTRANNVKVLKNKITNSGRDGMYVSGDNCEVAYNDVSRAQLINADSGVFYTVGDDRRKETEIHHNWFHDSKPPSYAGNKAAGIYLDNNSKGYVVHHNVVWNVSWTGYQVNWNNEHLDFFHNTIWNAGEAMGSWVNGYPQSDNRVYNNYSNKEGWHEAPGFEYKNNIISATSPLENANNQNFMPKSNGSVVNSGRVIPGFQKPYKGSAPDIGAYERGGTRWTAGINAIEDTGEGDAANDQIVFINPSTTIASQTSYDFEIQYSADTNRDIVVQFWSATEWLGQKRVTVGSGSDTIIVTVDLPTAPIPGSGYVYKADIRPVGTSWQETIDTDQINNVTVQGQTLEDKISFSNSPNSMAQATSYTLDVNYEASSNREIVMSFWSATGWIAAQEEVVAAGTGSKAITIDIPNMPQPSPGYLFKVHIRPVGTGWQDALATDQTNDITITKLFTQLIPNGIYHIESPQNNERLLARALESHSARMHKPTNFDDQKWEIKHVSDNSYTIKNVGTNRYLEVPYARCENGSNVGTWINDLDSHKKWKIVKNGNDIYGIKPMHCISRGLDRAGGTIGTNAIIWNYSSTNTNQKWKVLSVGNRQNPTSDNSVLAVYPNPSKESIAILGVEANDIITIYDITGKTIKKTKLTSGDELISISDIESGVYILSVFGKSKTQFVKE</sequence>
<feature type="domain" description="Right handed beta helix" evidence="2">
    <location>
        <begin position="325"/>
        <end position="497"/>
    </location>
</feature>
<dbReference type="InterPro" id="IPR000772">
    <property type="entry name" value="Ricin_B_lectin"/>
</dbReference>
<protein>
    <submittedName>
        <fullName evidence="5">Por secretion system C-terminal sorting domain-containing protein</fullName>
    </submittedName>
</protein>
<organism evidence="5 6">
    <name type="scientific">Aquimarina amphilecti</name>
    <dbReference type="NCBI Taxonomy" id="1038014"/>
    <lineage>
        <taxon>Bacteria</taxon>
        <taxon>Pseudomonadati</taxon>
        <taxon>Bacteroidota</taxon>
        <taxon>Flavobacteriia</taxon>
        <taxon>Flavobacteriales</taxon>
        <taxon>Flavobacteriaceae</taxon>
        <taxon>Aquimarina</taxon>
    </lineage>
</organism>
<evidence type="ECO:0000313" key="6">
    <source>
        <dbReference type="Proteomes" id="UP000198521"/>
    </source>
</evidence>
<dbReference type="SMART" id="SM00710">
    <property type="entry name" value="PbH1"/>
    <property type="match status" value="6"/>
</dbReference>
<dbReference type="SUPFAM" id="SSF50370">
    <property type="entry name" value="Ricin B-like lectins"/>
    <property type="match status" value="1"/>
</dbReference>
<dbReference type="EMBL" id="FOAB01000006">
    <property type="protein sequence ID" value="SEL80561.1"/>
    <property type="molecule type" value="Genomic_DNA"/>
</dbReference>
<feature type="domain" description="Ricin B lectin" evidence="3">
    <location>
        <begin position="886"/>
        <end position="972"/>
    </location>
</feature>
<dbReference type="InterPro" id="IPR039448">
    <property type="entry name" value="Beta_helix"/>
</dbReference>
<dbReference type="Gene3D" id="2.160.20.10">
    <property type="entry name" value="Single-stranded right-handed beta-helix, Pectin lyase-like"/>
    <property type="match status" value="2"/>
</dbReference>
<dbReference type="InterPro" id="IPR012334">
    <property type="entry name" value="Pectin_lyas_fold"/>
</dbReference>
<name>A0A1H7T6S3_AQUAM</name>
<proteinExistence type="predicted"/>
<dbReference type="PANTHER" id="PTHR36453">
    <property type="entry name" value="SECRETED PROTEIN-RELATED"/>
    <property type="match status" value="1"/>
</dbReference>
<dbReference type="InterPro" id="IPR011050">
    <property type="entry name" value="Pectin_lyase_fold/virulence"/>
</dbReference>